<dbReference type="GO" id="GO:0016301">
    <property type="term" value="F:kinase activity"/>
    <property type="evidence" value="ECO:0007669"/>
    <property type="project" value="UniProtKB-KW"/>
</dbReference>
<dbReference type="EC" id="2.7.6.5" evidence="1"/>
<reference evidence="1 2" key="1">
    <citation type="submission" date="2020-08" db="EMBL/GenBank/DDBJ databases">
        <title>Genomic Encyclopedia of Type Strains, Phase IV (KMG-IV): sequencing the most valuable type-strain genomes for metagenomic binning, comparative biology and taxonomic classification.</title>
        <authorList>
            <person name="Goeker M."/>
        </authorList>
    </citation>
    <scope>NUCLEOTIDE SEQUENCE [LARGE SCALE GENOMIC DNA]</scope>
    <source>
        <strain evidence="1 2">DSM 103679</strain>
    </source>
</reference>
<dbReference type="GO" id="GO:0008728">
    <property type="term" value="F:GTP diphosphokinase activity"/>
    <property type="evidence" value="ECO:0007669"/>
    <property type="project" value="UniProtKB-EC"/>
</dbReference>
<keyword evidence="1" id="KW-0808">Transferase</keyword>
<name>A0A840SF58_9SPIR</name>
<keyword evidence="2" id="KW-1185">Reference proteome</keyword>
<evidence type="ECO:0000313" key="1">
    <source>
        <dbReference type="EMBL" id="MBB5219380.1"/>
    </source>
</evidence>
<evidence type="ECO:0000313" key="2">
    <source>
        <dbReference type="Proteomes" id="UP000578697"/>
    </source>
</evidence>
<dbReference type="AlphaFoldDB" id="A0A840SF58"/>
<dbReference type="SUPFAM" id="SSF109604">
    <property type="entry name" value="HD-domain/PDEase-like"/>
    <property type="match status" value="1"/>
</dbReference>
<proteinExistence type="predicted"/>
<keyword evidence="1" id="KW-0418">Kinase</keyword>
<dbReference type="EMBL" id="JACHFR010000002">
    <property type="protein sequence ID" value="MBB5219380.1"/>
    <property type="molecule type" value="Genomic_DNA"/>
</dbReference>
<sequence>MAKKKYEMAVDKPSSMDTAHMLQLNNTYVAPYIQIATNLIGKQRFAGGNMFRHQIDTFGILIDYGYMDPVLLKASLVHDVIEDIPGFDASLIEKADADGPEVLSLVNEVTKKQGQLKNEYLRGIIENGSYRAKLLKCADRISNMISLGFVTSSEFIDRYCNETEYYILPIAIEVDYNMYQEILNLVMTRRKYLEDSGYYDRKKDE</sequence>
<dbReference type="Proteomes" id="UP000578697">
    <property type="component" value="Unassembled WGS sequence"/>
</dbReference>
<accession>A0A840SF58</accession>
<dbReference type="Gene3D" id="1.10.3210.10">
    <property type="entry name" value="Hypothetical protein af1432"/>
    <property type="match status" value="1"/>
</dbReference>
<organism evidence="1 2">
    <name type="scientific">Treponema rectale</name>
    <dbReference type="NCBI Taxonomy" id="744512"/>
    <lineage>
        <taxon>Bacteria</taxon>
        <taxon>Pseudomonadati</taxon>
        <taxon>Spirochaetota</taxon>
        <taxon>Spirochaetia</taxon>
        <taxon>Spirochaetales</taxon>
        <taxon>Treponemataceae</taxon>
        <taxon>Treponema</taxon>
    </lineage>
</organism>
<protein>
    <submittedName>
        <fullName evidence="1">GTP pyrophosphokinase</fullName>
        <ecNumber evidence="1">2.7.6.5</ecNumber>
    </submittedName>
</protein>
<comment type="caution">
    <text evidence="1">The sequence shown here is derived from an EMBL/GenBank/DDBJ whole genome shotgun (WGS) entry which is preliminary data.</text>
</comment>
<gene>
    <name evidence="1" type="ORF">HNP77_001749</name>
</gene>